<evidence type="ECO:0000256" key="3">
    <source>
        <dbReference type="ARBA" id="ARBA00022475"/>
    </source>
</evidence>
<evidence type="ECO:0000256" key="2">
    <source>
        <dbReference type="ARBA" id="ARBA00022448"/>
    </source>
</evidence>
<dbReference type="RefSeq" id="WP_309851191.1">
    <property type="nucleotide sequence ID" value="NZ_BAAAIU010000003.1"/>
</dbReference>
<evidence type="ECO:0000256" key="1">
    <source>
        <dbReference type="ARBA" id="ARBA00004651"/>
    </source>
</evidence>
<name>A0AAE3YED9_9MICC</name>
<feature type="transmembrane region" description="Helical" evidence="10">
    <location>
        <begin position="116"/>
        <end position="140"/>
    </location>
</feature>
<reference evidence="13" key="1">
    <citation type="submission" date="2023-07" db="EMBL/GenBank/DDBJ databases">
        <title>Sequencing the genomes of 1000 actinobacteria strains.</title>
        <authorList>
            <person name="Klenk H.-P."/>
        </authorList>
    </citation>
    <scope>NUCLEOTIDE SEQUENCE</scope>
    <source>
        <strain evidence="13">DSM 13988</strain>
    </source>
</reference>
<comment type="subcellular location">
    <subcellularLocation>
        <location evidence="1">Cell membrane</location>
        <topology evidence="1">Multi-pass membrane protein</topology>
    </subcellularLocation>
</comment>
<dbReference type="SMART" id="SM00382">
    <property type="entry name" value="AAA"/>
    <property type="match status" value="1"/>
</dbReference>
<keyword evidence="5" id="KW-0547">Nucleotide-binding</keyword>
<dbReference type="InterPro" id="IPR039421">
    <property type="entry name" value="Type_1_exporter"/>
</dbReference>
<feature type="transmembrane region" description="Helical" evidence="10">
    <location>
        <begin position="43"/>
        <end position="62"/>
    </location>
</feature>
<feature type="region of interest" description="Disordered" evidence="9">
    <location>
        <begin position="574"/>
        <end position="597"/>
    </location>
</feature>
<evidence type="ECO:0000259" key="11">
    <source>
        <dbReference type="PROSITE" id="PS50893"/>
    </source>
</evidence>
<dbReference type="InterPro" id="IPR017871">
    <property type="entry name" value="ABC_transporter-like_CS"/>
</dbReference>
<dbReference type="PROSITE" id="PS50929">
    <property type="entry name" value="ABC_TM1F"/>
    <property type="match status" value="1"/>
</dbReference>
<feature type="transmembrane region" description="Helical" evidence="10">
    <location>
        <begin position="226"/>
        <end position="253"/>
    </location>
</feature>
<evidence type="ECO:0000256" key="5">
    <source>
        <dbReference type="ARBA" id="ARBA00022741"/>
    </source>
</evidence>
<dbReference type="SUPFAM" id="SSF90123">
    <property type="entry name" value="ABC transporter transmembrane region"/>
    <property type="match status" value="1"/>
</dbReference>
<dbReference type="Pfam" id="PF00664">
    <property type="entry name" value="ABC_membrane"/>
    <property type="match status" value="1"/>
</dbReference>
<feature type="transmembrane region" description="Helical" evidence="10">
    <location>
        <begin position="146"/>
        <end position="163"/>
    </location>
</feature>
<keyword evidence="4 10" id="KW-0812">Transmembrane</keyword>
<evidence type="ECO:0000259" key="12">
    <source>
        <dbReference type="PROSITE" id="PS50929"/>
    </source>
</evidence>
<feature type="domain" description="ABC transporter" evidence="11">
    <location>
        <begin position="321"/>
        <end position="563"/>
    </location>
</feature>
<dbReference type="Gene3D" id="3.40.50.300">
    <property type="entry name" value="P-loop containing nucleotide triphosphate hydrolases"/>
    <property type="match status" value="1"/>
</dbReference>
<dbReference type="GO" id="GO:0005524">
    <property type="term" value="F:ATP binding"/>
    <property type="evidence" value="ECO:0007669"/>
    <property type="project" value="UniProtKB-KW"/>
</dbReference>
<keyword evidence="14" id="KW-1185">Reference proteome</keyword>
<dbReference type="Proteomes" id="UP001247307">
    <property type="component" value="Unassembled WGS sequence"/>
</dbReference>
<keyword evidence="3" id="KW-1003">Cell membrane</keyword>
<dbReference type="PROSITE" id="PS00211">
    <property type="entry name" value="ABC_TRANSPORTER_1"/>
    <property type="match status" value="1"/>
</dbReference>
<evidence type="ECO:0000313" key="14">
    <source>
        <dbReference type="Proteomes" id="UP001247307"/>
    </source>
</evidence>
<dbReference type="GO" id="GO:0005886">
    <property type="term" value="C:plasma membrane"/>
    <property type="evidence" value="ECO:0007669"/>
    <property type="project" value="UniProtKB-SubCell"/>
</dbReference>
<evidence type="ECO:0000256" key="8">
    <source>
        <dbReference type="ARBA" id="ARBA00023136"/>
    </source>
</evidence>
<dbReference type="InterPro" id="IPR003439">
    <property type="entry name" value="ABC_transporter-like_ATP-bd"/>
</dbReference>
<evidence type="ECO:0000313" key="13">
    <source>
        <dbReference type="EMBL" id="MDR6892338.1"/>
    </source>
</evidence>
<dbReference type="InterPro" id="IPR003593">
    <property type="entry name" value="AAA+_ATPase"/>
</dbReference>
<keyword evidence="2" id="KW-0813">Transport</keyword>
<accession>A0AAE3YED9</accession>
<evidence type="ECO:0000256" key="4">
    <source>
        <dbReference type="ARBA" id="ARBA00022692"/>
    </source>
</evidence>
<dbReference type="InterPro" id="IPR036640">
    <property type="entry name" value="ABC1_TM_sf"/>
</dbReference>
<keyword evidence="7 10" id="KW-1133">Transmembrane helix</keyword>
<sequence length="597" mass="63542">MWPRLAFGALTAALGGIAGLILPQLLRVLVDDLAAHPTKATLMAGIGVMAIFGVLEAAMYAARRQFTVKPAVAIERQMREDLFVRLQRLPAGFHDAWSSGQLLSRSMSDLGLVRRYLAFGSVMTVSSAVVIAVGLVMMYILDWRFFLLYAVIVAPMFIAGTVFRTRFHQASRRVMDLQGELATTVEESVQGIRILKAFGRADFSARQLVARLSGLKQAELGKASTLGWFIGVVTALPGLTMAAALLIGVRLVVEGQMSPGTLVAFFATAGLLSNPLAELGQFIGMYVATKAALERHVEIMREPTSIASPSQPESPARSGRLELRGVGFRYPDAAPDAAPILHDVNLRLTPGETMALVGETGSGKSTLLQLIPRIYEATEGTVLVDGADVRSLALADLRTRIAVAFEDATLFSDSVRRNVLLGVPAAADDDEREAALAEALRVAQAGFVASLPEGADTQIGEEGLSLSGGQRQRLALARAVAARPDIMLLDDPLSALDVSTEERVIAELGDALAETTTLIVAHRPSTVALADRVALLEGGTITAVGPHQQLLEENAHYRHVISSLHEDETVEELFAPEDEPVPAAPASADETPKGGAA</sequence>
<dbReference type="Gene3D" id="1.20.1560.10">
    <property type="entry name" value="ABC transporter type 1, transmembrane domain"/>
    <property type="match status" value="1"/>
</dbReference>
<gene>
    <name evidence="13" type="ORF">J2S35_001278</name>
</gene>
<dbReference type="FunFam" id="3.40.50.300:FF:000854">
    <property type="entry name" value="Multidrug ABC transporter ATP-binding protein"/>
    <property type="match status" value="1"/>
</dbReference>
<comment type="caution">
    <text evidence="13">The sequence shown here is derived from an EMBL/GenBank/DDBJ whole genome shotgun (WGS) entry which is preliminary data.</text>
</comment>
<dbReference type="GO" id="GO:0016887">
    <property type="term" value="F:ATP hydrolysis activity"/>
    <property type="evidence" value="ECO:0007669"/>
    <property type="project" value="InterPro"/>
</dbReference>
<protein>
    <submittedName>
        <fullName evidence="13">ATP-binding cassette subfamily B protein</fullName>
    </submittedName>
</protein>
<organism evidence="13 14">
    <name type="scientific">Falsarthrobacter nasiphocae</name>
    <dbReference type="NCBI Taxonomy" id="189863"/>
    <lineage>
        <taxon>Bacteria</taxon>
        <taxon>Bacillati</taxon>
        <taxon>Actinomycetota</taxon>
        <taxon>Actinomycetes</taxon>
        <taxon>Micrococcales</taxon>
        <taxon>Micrococcaceae</taxon>
        <taxon>Falsarthrobacter</taxon>
    </lineage>
</organism>
<keyword evidence="8 10" id="KW-0472">Membrane</keyword>
<dbReference type="AlphaFoldDB" id="A0AAE3YED9"/>
<evidence type="ECO:0000256" key="10">
    <source>
        <dbReference type="SAM" id="Phobius"/>
    </source>
</evidence>
<dbReference type="Pfam" id="PF00005">
    <property type="entry name" value="ABC_tran"/>
    <property type="match status" value="1"/>
</dbReference>
<evidence type="ECO:0000256" key="9">
    <source>
        <dbReference type="SAM" id="MobiDB-lite"/>
    </source>
</evidence>
<keyword evidence="6 13" id="KW-0067">ATP-binding</keyword>
<evidence type="ECO:0000256" key="7">
    <source>
        <dbReference type="ARBA" id="ARBA00022989"/>
    </source>
</evidence>
<dbReference type="InterPro" id="IPR011527">
    <property type="entry name" value="ABC1_TM_dom"/>
</dbReference>
<proteinExistence type="predicted"/>
<dbReference type="InterPro" id="IPR027417">
    <property type="entry name" value="P-loop_NTPase"/>
</dbReference>
<dbReference type="EMBL" id="JAVDUI010000001">
    <property type="protein sequence ID" value="MDR6892338.1"/>
    <property type="molecule type" value="Genomic_DNA"/>
</dbReference>
<dbReference type="PROSITE" id="PS50893">
    <property type="entry name" value="ABC_TRANSPORTER_2"/>
    <property type="match status" value="1"/>
</dbReference>
<dbReference type="SUPFAM" id="SSF52540">
    <property type="entry name" value="P-loop containing nucleoside triphosphate hydrolases"/>
    <property type="match status" value="1"/>
</dbReference>
<evidence type="ECO:0000256" key="6">
    <source>
        <dbReference type="ARBA" id="ARBA00022840"/>
    </source>
</evidence>
<dbReference type="CDD" id="cd18543">
    <property type="entry name" value="ABC_6TM_Rv0194_D1_like"/>
    <property type="match status" value="1"/>
</dbReference>
<feature type="domain" description="ABC transmembrane type-1" evidence="12">
    <location>
        <begin position="6"/>
        <end position="288"/>
    </location>
</feature>
<dbReference type="PANTHER" id="PTHR43394">
    <property type="entry name" value="ATP-DEPENDENT PERMEASE MDL1, MITOCHONDRIAL"/>
    <property type="match status" value="1"/>
</dbReference>
<dbReference type="GO" id="GO:0015421">
    <property type="term" value="F:ABC-type oligopeptide transporter activity"/>
    <property type="evidence" value="ECO:0007669"/>
    <property type="project" value="TreeGrafter"/>
</dbReference>
<dbReference type="PANTHER" id="PTHR43394:SF1">
    <property type="entry name" value="ATP-BINDING CASSETTE SUB-FAMILY B MEMBER 10, MITOCHONDRIAL"/>
    <property type="match status" value="1"/>
</dbReference>